<feature type="region of interest" description="Disordered" evidence="1">
    <location>
        <begin position="1"/>
        <end position="45"/>
    </location>
</feature>
<feature type="compositionally biased region" description="Polar residues" evidence="1">
    <location>
        <begin position="1"/>
        <end position="11"/>
    </location>
</feature>
<comment type="caution">
    <text evidence="3">The sequence shown here is derived from an EMBL/GenBank/DDBJ whole genome shotgun (WGS) entry which is preliminary data.</text>
</comment>
<keyword evidence="3" id="KW-0378">Hydrolase</keyword>
<dbReference type="SUPFAM" id="SSF53474">
    <property type="entry name" value="alpha/beta-Hydrolases"/>
    <property type="match status" value="1"/>
</dbReference>
<proteinExistence type="predicted"/>
<evidence type="ECO:0000256" key="1">
    <source>
        <dbReference type="SAM" id="MobiDB-lite"/>
    </source>
</evidence>
<dbReference type="RefSeq" id="WP_081193747.1">
    <property type="nucleotide sequence ID" value="NZ_MWIH01000007.1"/>
</dbReference>
<protein>
    <submittedName>
        <fullName evidence="3">Alpha/beta hydrolase</fullName>
    </submittedName>
</protein>
<dbReference type="InterPro" id="IPR029058">
    <property type="entry name" value="AB_hydrolase_fold"/>
</dbReference>
<dbReference type="Proteomes" id="UP000192591">
    <property type="component" value="Unassembled WGS sequence"/>
</dbReference>
<name>A0A1V8ZZP1_SACPI</name>
<dbReference type="GO" id="GO:0016787">
    <property type="term" value="F:hydrolase activity"/>
    <property type="evidence" value="ECO:0007669"/>
    <property type="project" value="UniProtKB-KW"/>
</dbReference>
<dbReference type="GO" id="GO:0016020">
    <property type="term" value="C:membrane"/>
    <property type="evidence" value="ECO:0007669"/>
    <property type="project" value="TreeGrafter"/>
</dbReference>
<evidence type="ECO:0000313" key="4">
    <source>
        <dbReference type="Proteomes" id="UP000192591"/>
    </source>
</evidence>
<dbReference type="InterPro" id="IPR000073">
    <property type="entry name" value="AB_hydrolase_1"/>
</dbReference>
<dbReference type="PRINTS" id="PR00111">
    <property type="entry name" value="ABHYDROLASE"/>
</dbReference>
<dbReference type="AlphaFoldDB" id="A0A1V8ZZP1"/>
<dbReference type="EMBL" id="MWIH01000007">
    <property type="protein sequence ID" value="OQO90270.1"/>
    <property type="molecule type" value="Genomic_DNA"/>
</dbReference>
<dbReference type="STRING" id="1962155.B1813_17735"/>
<dbReference type="InterPro" id="IPR050266">
    <property type="entry name" value="AB_hydrolase_sf"/>
</dbReference>
<keyword evidence="4" id="KW-1185">Reference proteome</keyword>
<accession>A0A1V8ZZP1</accession>
<reference evidence="3 4" key="1">
    <citation type="submission" date="2017-02" db="EMBL/GenBank/DDBJ databases">
        <title>Draft genome of Saccharomonospora sp. 154.</title>
        <authorList>
            <person name="Alonso-Carmona G.S."/>
            <person name="De La Haba R."/>
            <person name="Vera-Gargallo B."/>
            <person name="Sandoval-Trujillo A.H."/>
            <person name="Ramirez-Duran N."/>
            <person name="Ventosa A."/>
        </authorList>
    </citation>
    <scope>NUCLEOTIDE SEQUENCE [LARGE SCALE GENOMIC DNA]</scope>
    <source>
        <strain evidence="3 4">LRS4.154</strain>
    </source>
</reference>
<dbReference type="Pfam" id="PF00561">
    <property type="entry name" value="Abhydrolase_1"/>
    <property type="match status" value="1"/>
</dbReference>
<feature type="domain" description="AB hydrolase-1" evidence="2">
    <location>
        <begin position="72"/>
        <end position="322"/>
    </location>
</feature>
<evidence type="ECO:0000259" key="2">
    <source>
        <dbReference type="Pfam" id="PF00561"/>
    </source>
</evidence>
<dbReference type="Gene3D" id="3.40.50.1820">
    <property type="entry name" value="alpha/beta hydrolase"/>
    <property type="match status" value="1"/>
</dbReference>
<evidence type="ECO:0000313" key="3">
    <source>
        <dbReference type="EMBL" id="OQO90270.1"/>
    </source>
</evidence>
<gene>
    <name evidence="3" type="ORF">B1813_17735</name>
</gene>
<dbReference type="PANTHER" id="PTHR43798">
    <property type="entry name" value="MONOACYLGLYCEROL LIPASE"/>
    <property type="match status" value="1"/>
</dbReference>
<dbReference type="PANTHER" id="PTHR43798:SF33">
    <property type="entry name" value="HYDROLASE, PUTATIVE (AFU_ORTHOLOGUE AFUA_2G14860)-RELATED"/>
    <property type="match status" value="1"/>
</dbReference>
<sequence length="341" mass="36854">MPETFTSSPDSLTGVGARPPLTHVPLSATPLPDLDDTAGPWPGTRREIGDLALHVRHTEDPADQPARHGTAVYVHGLGGSSTNWTDLGRLLSPHAAGQAVDLPGFGFSEPLDGFTFSLAAHADVLAGYLATHTEAPVHLLGNSMGGAVAMLVAAHRPDLVRTLTLISPAMPDLRPDPRRLSDPRLALAYLPVVGRRVRRTLAALTPRQRAEQVIRLCFADPDSFPAHRFDELVEEHSARAAYGWAERAMALSTMEIFRAWFTRGAGSLWSLAPGITAPTLVVWGTEDRVISVRRAPRTAKLIPRARLFVVPRTGHVAQMERPTTVARAVLGLWDGVDAGHW</sequence>
<organism evidence="3 4">
    <name type="scientific">Saccharomonospora piscinae</name>
    <dbReference type="NCBI Taxonomy" id="687388"/>
    <lineage>
        <taxon>Bacteria</taxon>
        <taxon>Bacillati</taxon>
        <taxon>Actinomycetota</taxon>
        <taxon>Actinomycetes</taxon>
        <taxon>Pseudonocardiales</taxon>
        <taxon>Pseudonocardiaceae</taxon>
        <taxon>Saccharomonospora</taxon>
    </lineage>
</organism>